<dbReference type="AlphaFoldDB" id="A0AAQ4ER37"/>
<accession>A0AAQ4ER37</accession>
<evidence type="ECO:0000313" key="3">
    <source>
        <dbReference type="EMBL" id="KAK8776993.1"/>
    </source>
</evidence>
<reference evidence="3 4" key="1">
    <citation type="journal article" date="2023" name="Arcadia Sci">
        <title>De novo assembly of a long-read Amblyomma americanum tick genome.</title>
        <authorList>
            <person name="Chou S."/>
            <person name="Poskanzer K.E."/>
            <person name="Rollins M."/>
            <person name="Thuy-Boun P.S."/>
        </authorList>
    </citation>
    <scope>NUCLEOTIDE SEQUENCE [LARGE SCALE GENOMIC DNA]</scope>
    <source>
        <strain evidence="3">F_SG_1</strain>
        <tissue evidence="3">Salivary glands</tissue>
    </source>
</reference>
<evidence type="ECO:0000256" key="2">
    <source>
        <dbReference type="SAM" id="Phobius"/>
    </source>
</evidence>
<organism evidence="3 4">
    <name type="scientific">Amblyomma americanum</name>
    <name type="common">Lone star tick</name>
    <dbReference type="NCBI Taxonomy" id="6943"/>
    <lineage>
        <taxon>Eukaryota</taxon>
        <taxon>Metazoa</taxon>
        <taxon>Ecdysozoa</taxon>
        <taxon>Arthropoda</taxon>
        <taxon>Chelicerata</taxon>
        <taxon>Arachnida</taxon>
        <taxon>Acari</taxon>
        <taxon>Parasitiformes</taxon>
        <taxon>Ixodida</taxon>
        <taxon>Ixodoidea</taxon>
        <taxon>Ixodidae</taxon>
        <taxon>Amblyomminae</taxon>
        <taxon>Amblyomma</taxon>
    </lineage>
</organism>
<feature type="transmembrane region" description="Helical" evidence="2">
    <location>
        <begin position="100"/>
        <end position="125"/>
    </location>
</feature>
<feature type="region of interest" description="Disordered" evidence="1">
    <location>
        <begin position="1"/>
        <end position="37"/>
    </location>
</feature>
<keyword evidence="2" id="KW-0812">Transmembrane</keyword>
<evidence type="ECO:0000256" key="1">
    <source>
        <dbReference type="SAM" id="MobiDB-lite"/>
    </source>
</evidence>
<name>A0AAQ4ER37_AMBAM</name>
<feature type="transmembrane region" description="Helical" evidence="2">
    <location>
        <begin position="137"/>
        <end position="162"/>
    </location>
</feature>
<keyword evidence="4" id="KW-1185">Reference proteome</keyword>
<feature type="compositionally biased region" description="Pro residues" evidence="1">
    <location>
        <begin position="1"/>
        <end position="20"/>
    </location>
</feature>
<dbReference type="Proteomes" id="UP001321473">
    <property type="component" value="Unassembled WGS sequence"/>
</dbReference>
<sequence>MPPILKDPSRPTPFYVPPPVAQSEHKGKGGRPLQDPSFASKITVSSLWHSGGDRGKIVSIDTHDSHSCGYAPVLYQRADESTPLVYPSESSSDQRHDRTFTWSTVVLALVFVVGVCIMIFFFMTASLAPVHDGDRCVALAAVGLVILLLSFLYVFYVLYCCLCGSS</sequence>
<evidence type="ECO:0000313" key="4">
    <source>
        <dbReference type="Proteomes" id="UP001321473"/>
    </source>
</evidence>
<comment type="caution">
    <text evidence="3">The sequence shown here is derived from an EMBL/GenBank/DDBJ whole genome shotgun (WGS) entry which is preliminary data.</text>
</comment>
<protein>
    <submittedName>
        <fullName evidence="3">Uncharacterized protein</fullName>
    </submittedName>
</protein>
<keyword evidence="2" id="KW-1133">Transmembrane helix</keyword>
<proteinExistence type="predicted"/>
<keyword evidence="2" id="KW-0472">Membrane</keyword>
<gene>
    <name evidence="3" type="ORF">V5799_029666</name>
</gene>
<dbReference type="EMBL" id="JARKHS020012317">
    <property type="protein sequence ID" value="KAK8776993.1"/>
    <property type="molecule type" value="Genomic_DNA"/>
</dbReference>